<proteinExistence type="predicted"/>
<name>A0A6N7ZNY7_9MICO</name>
<dbReference type="Pfam" id="PF17803">
    <property type="entry name" value="Cadherin_4"/>
    <property type="match status" value="1"/>
</dbReference>
<evidence type="ECO:0000313" key="4">
    <source>
        <dbReference type="Proteomes" id="UP000440668"/>
    </source>
</evidence>
<dbReference type="AlphaFoldDB" id="A0A6N7ZNY7"/>
<accession>A0A6N7ZNY7</accession>
<dbReference type="EMBL" id="WMKA01000147">
    <property type="protein sequence ID" value="MTG91070.1"/>
    <property type="molecule type" value="Genomic_DNA"/>
</dbReference>
<feature type="region of interest" description="Disordered" evidence="1">
    <location>
        <begin position="1"/>
        <end position="74"/>
    </location>
</feature>
<dbReference type="InterPro" id="IPR040853">
    <property type="entry name" value="RapA2_cadherin-like"/>
</dbReference>
<gene>
    <name evidence="3" type="ORF">GJV82_19330</name>
</gene>
<feature type="non-terminal residue" evidence="3">
    <location>
        <position position="102"/>
    </location>
</feature>
<feature type="compositionally biased region" description="Basic and acidic residues" evidence="1">
    <location>
        <begin position="1"/>
        <end position="11"/>
    </location>
</feature>
<sequence>MAADEYQKVDDWDVQIPEEAEGEESDAELTNPEQVDQFIADRSQPNRPPQPKDDSFGVRPGRTTILPVLGNDVDPDGDVMTASLAGDSPSNATVQAIMGGAA</sequence>
<dbReference type="Proteomes" id="UP000440668">
    <property type="component" value="Unassembled WGS sequence"/>
</dbReference>
<feature type="domain" description="RapA2 cadherin-like" evidence="2">
    <location>
        <begin position="45"/>
        <end position="95"/>
    </location>
</feature>
<feature type="compositionally biased region" description="Acidic residues" evidence="1">
    <location>
        <begin position="12"/>
        <end position="27"/>
    </location>
</feature>
<evidence type="ECO:0000256" key="1">
    <source>
        <dbReference type="SAM" id="MobiDB-lite"/>
    </source>
</evidence>
<evidence type="ECO:0000313" key="3">
    <source>
        <dbReference type="EMBL" id="MTG91070.1"/>
    </source>
</evidence>
<protein>
    <recommendedName>
        <fullName evidence="2">RapA2 cadherin-like domain-containing protein</fullName>
    </recommendedName>
</protein>
<reference evidence="3 4" key="1">
    <citation type="submission" date="2019-11" db="EMBL/GenBank/DDBJ databases">
        <title>Cellulosimicrobium composti sp. nov. isolated from a compost.</title>
        <authorList>
            <person name="Yang Y."/>
        </authorList>
    </citation>
    <scope>NUCLEOTIDE SEQUENCE [LARGE SCALE GENOMIC DNA]</scope>
    <source>
        <strain evidence="3 4">BIT-GX5</strain>
    </source>
</reference>
<comment type="caution">
    <text evidence="3">The sequence shown here is derived from an EMBL/GenBank/DDBJ whole genome shotgun (WGS) entry which is preliminary data.</text>
</comment>
<organism evidence="3 4">
    <name type="scientific">Cellulosimicrobium composti</name>
    <dbReference type="NCBI Taxonomy" id="2672572"/>
    <lineage>
        <taxon>Bacteria</taxon>
        <taxon>Bacillati</taxon>
        <taxon>Actinomycetota</taxon>
        <taxon>Actinomycetes</taxon>
        <taxon>Micrococcales</taxon>
        <taxon>Promicromonosporaceae</taxon>
        <taxon>Cellulosimicrobium</taxon>
    </lineage>
</organism>
<dbReference type="RefSeq" id="WP_155100343.1">
    <property type="nucleotide sequence ID" value="NZ_WMKA01000147.1"/>
</dbReference>
<evidence type="ECO:0000259" key="2">
    <source>
        <dbReference type="Pfam" id="PF17803"/>
    </source>
</evidence>